<proteinExistence type="predicted"/>
<organism evidence="9">
    <name type="scientific">Soboliphyme baturini</name>
    <dbReference type="NCBI Taxonomy" id="241478"/>
    <lineage>
        <taxon>Eukaryota</taxon>
        <taxon>Metazoa</taxon>
        <taxon>Ecdysozoa</taxon>
        <taxon>Nematoda</taxon>
        <taxon>Enoplea</taxon>
        <taxon>Dorylaimia</taxon>
        <taxon>Dioctophymatida</taxon>
        <taxon>Dioctophymatoidea</taxon>
        <taxon>Soboliphymatidae</taxon>
        <taxon>Soboliphyme</taxon>
    </lineage>
</organism>
<dbReference type="Pfam" id="PF00435">
    <property type="entry name" value="Spectrin"/>
    <property type="match status" value="5"/>
</dbReference>
<dbReference type="InterPro" id="IPR018159">
    <property type="entry name" value="Spectrin/alpha-actinin"/>
</dbReference>
<dbReference type="CDD" id="cd00176">
    <property type="entry name" value="SPEC"/>
    <property type="match status" value="5"/>
</dbReference>
<reference evidence="9" key="1">
    <citation type="submission" date="2016-06" db="UniProtKB">
        <authorList>
            <consortium name="WormBaseParasite"/>
        </authorList>
    </citation>
    <scope>IDENTIFICATION</scope>
</reference>
<dbReference type="AlphaFoldDB" id="A0A183IQ74"/>
<dbReference type="InterPro" id="IPR002017">
    <property type="entry name" value="Spectrin_repeat"/>
</dbReference>
<dbReference type="SUPFAM" id="SSF46966">
    <property type="entry name" value="Spectrin repeat"/>
    <property type="match status" value="7"/>
</dbReference>
<feature type="coiled-coil region" evidence="6">
    <location>
        <begin position="466"/>
        <end position="493"/>
    </location>
</feature>
<keyword evidence="5" id="KW-0206">Cytoskeleton</keyword>
<dbReference type="OrthoDB" id="2250192at2759"/>
<keyword evidence="4" id="KW-0106">Calcium</keyword>
<dbReference type="EMBL" id="UZAM01009232">
    <property type="protein sequence ID" value="VDP08265.1"/>
    <property type="molecule type" value="Genomic_DNA"/>
</dbReference>
<evidence type="ECO:0000256" key="2">
    <source>
        <dbReference type="ARBA" id="ARBA00004496"/>
    </source>
</evidence>
<evidence type="ECO:0000313" key="8">
    <source>
        <dbReference type="Proteomes" id="UP000270296"/>
    </source>
</evidence>
<dbReference type="Gene3D" id="1.20.58.60">
    <property type="match status" value="9"/>
</dbReference>
<gene>
    <name evidence="7" type="ORF">SBAD_LOCUS5771</name>
</gene>
<dbReference type="GO" id="GO:0005886">
    <property type="term" value="C:plasma membrane"/>
    <property type="evidence" value="ECO:0007669"/>
    <property type="project" value="TreeGrafter"/>
</dbReference>
<sequence>MLVHCRFDALSISETNRTQILRNICDLAKEYDEAVVPVVRWLDQAERQLQKLEYVAASEERLIEQINLQKVVEMLSPRACKMELHEEIRQHREQVDEFVDTAQRLVDSLQSEDAEALSEQVTAVTRRYDALGSSSLTFARLLDEMLTGITAFFKKTEEVVDWIDKMEEAMSNERPIGIYMDVLENQIKNTMAIGEEISCHQAKVSEIVAEGRELCKHTSGDEAVALQSKLESVRLRDLSHLDEASIENQQDLIKNIEEDIVAFREVFDQFNSSGTRLRQLTSDENIAVIEATTARLNRRFEAVCEQAQRRAERLLIIRQESTDVLGDMDDLAIWFQNIEAELDKLGCVTCDPTVNQKLLDQCSAVDKEVRLHRGHAKELVASGRRLVKQLMGDDKQSVLEKIEVLRVLSNSVSELSCERLKTCEEATSLSVYFENTCKELDEWFAIMDDEFDSALEILPTTQMDQLNRQLQHNKELQRDVADAREAIDKLVKTGVSLSGLCGPEDQARISDILEQANLRFDLIKENIRLRSQTIDEAIQQSAQFSDKLDGMLNSLSVTAEQIRKVEPIAAHPDRIRTQIEDNCALMEELEHKNAAYEALKYAANDIMTKANADDPAVADIHKKMELLEMLWNEILAGTESRGMSLAETLSIAECFWEELQKCVAALSDLKTKIERSDRPTCEPDSIKDQQSELETKALKWIGEAEIKLESSPTSFSDLLELQKQIDDLVEFKEDLDKHAVKLEQLNQQAATLTDGCSPDQCLTVQRTLLDINKRWDNLSRGILERQHVLEKSLLQMGHFEEALDQLLEWMTKTENAIEEVRPFPGDLKQTEIEIAKLKVIQNDVLSHQVNIDTLNDARTKMTTANASQDVLEKLNNLNSRWDGLHQLLSSKMDLLRNCKAEAEAMIYDETEANKVKIEELLNAEHDDAEGEQVKLSSLNVKSLKQRWDGLLNKVYDRKTKLELALQEAVEFDELISHFTEWLQKAENYLNDLVPVSRLIDPLSAQMDEHQIFQNEVELEREIASDLDKKGTKLKYTCQKQDVTIIKNSLASAKTRWNKVLARSADRTKLLESSYKETSEFLTLWKVLCNWCEESIRWLNEQASASLPSNAQKIKEHLDKHKVCLKTSTFPIYLLFKFYSVSYSENAVS</sequence>
<name>A0A183IQ74_9BILA</name>
<accession>A0A183IQ74</accession>
<keyword evidence="6" id="KW-0175">Coiled coil</keyword>
<keyword evidence="8" id="KW-1185">Reference proteome</keyword>
<dbReference type="PANTHER" id="PTHR12268">
    <property type="entry name" value="E3 UBIQUITIN-PROTEIN LIGASE KCMF1"/>
    <property type="match status" value="1"/>
</dbReference>
<evidence type="ECO:0000256" key="6">
    <source>
        <dbReference type="SAM" id="Coils"/>
    </source>
</evidence>
<dbReference type="WBParaSite" id="SBAD_0000599901-mRNA-1">
    <property type="protein sequence ID" value="SBAD_0000599901-mRNA-1"/>
    <property type="gene ID" value="SBAD_0000599901"/>
</dbReference>
<keyword evidence="3" id="KW-0963">Cytoplasm</keyword>
<reference evidence="7 8" key="2">
    <citation type="submission" date="2018-11" db="EMBL/GenBank/DDBJ databases">
        <authorList>
            <consortium name="Pathogen Informatics"/>
        </authorList>
    </citation>
    <scope>NUCLEOTIDE SEQUENCE [LARGE SCALE GENOMIC DNA]</scope>
</reference>
<dbReference type="Proteomes" id="UP000270296">
    <property type="component" value="Unassembled WGS sequence"/>
</dbReference>
<dbReference type="InterPro" id="IPR050774">
    <property type="entry name" value="KCMF1/Dystrophin"/>
</dbReference>
<evidence type="ECO:0000313" key="9">
    <source>
        <dbReference type="WBParaSite" id="SBAD_0000599901-mRNA-1"/>
    </source>
</evidence>
<evidence type="ECO:0000256" key="1">
    <source>
        <dbReference type="ARBA" id="ARBA00004413"/>
    </source>
</evidence>
<evidence type="ECO:0000256" key="3">
    <source>
        <dbReference type="ARBA" id="ARBA00022490"/>
    </source>
</evidence>
<protein>
    <submittedName>
        <fullName evidence="9">PH domain-containing protein</fullName>
    </submittedName>
</protein>
<evidence type="ECO:0000256" key="4">
    <source>
        <dbReference type="ARBA" id="ARBA00022837"/>
    </source>
</evidence>
<feature type="coiled-coil region" evidence="6">
    <location>
        <begin position="42"/>
        <end position="101"/>
    </location>
</feature>
<evidence type="ECO:0000256" key="5">
    <source>
        <dbReference type="ARBA" id="ARBA00023212"/>
    </source>
</evidence>
<comment type="subcellular location">
    <subcellularLocation>
        <location evidence="1">Cell membrane</location>
        <topology evidence="1">Peripheral membrane protein</topology>
        <orientation evidence="1">Cytoplasmic side</orientation>
    </subcellularLocation>
    <subcellularLocation>
        <location evidence="2">Cytoplasm</location>
    </subcellularLocation>
</comment>
<evidence type="ECO:0000313" key="7">
    <source>
        <dbReference type="EMBL" id="VDP08265.1"/>
    </source>
</evidence>
<dbReference type="SMART" id="SM00150">
    <property type="entry name" value="SPEC"/>
    <property type="match status" value="8"/>
</dbReference>
<dbReference type="PANTHER" id="PTHR12268:SF14">
    <property type="entry name" value="DYSTROPHIN-1"/>
    <property type="match status" value="1"/>
</dbReference>